<evidence type="ECO:0000313" key="5">
    <source>
        <dbReference type="Proteomes" id="UP000588068"/>
    </source>
</evidence>
<evidence type="ECO:0000313" key="4">
    <source>
        <dbReference type="EMBL" id="MBB6092961.1"/>
    </source>
</evidence>
<dbReference type="GO" id="GO:0008080">
    <property type="term" value="F:N-acetyltransferase activity"/>
    <property type="evidence" value="ECO:0007669"/>
    <property type="project" value="TreeGrafter"/>
</dbReference>
<dbReference type="EMBL" id="JACHHZ010000002">
    <property type="protein sequence ID" value="MBB6092961.1"/>
    <property type="molecule type" value="Genomic_DNA"/>
</dbReference>
<dbReference type="PANTHER" id="PTHR10545:SF42">
    <property type="entry name" value="ACETYLTRANSFERASE"/>
    <property type="match status" value="1"/>
</dbReference>
<accession>A0A841HIE3</accession>
<dbReference type="RefSeq" id="WP_184330877.1">
    <property type="nucleotide sequence ID" value="NZ_JACHHZ010000002.1"/>
</dbReference>
<keyword evidence="2" id="KW-0012">Acyltransferase</keyword>
<dbReference type="CDD" id="cd04301">
    <property type="entry name" value="NAT_SF"/>
    <property type="match status" value="1"/>
</dbReference>
<dbReference type="Gene3D" id="3.40.630.30">
    <property type="match status" value="1"/>
</dbReference>
<evidence type="ECO:0000259" key="3">
    <source>
        <dbReference type="PROSITE" id="PS51186"/>
    </source>
</evidence>
<protein>
    <submittedName>
        <fullName evidence="4">GNAT superfamily N-acetyltransferase</fullName>
    </submittedName>
</protein>
<dbReference type="Pfam" id="PF00583">
    <property type="entry name" value="Acetyltransf_1"/>
    <property type="match status" value="1"/>
</dbReference>
<dbReference type="InterPro" id="IPR051016">
    <property type="entry name" value="Diverse_Substrate_AcTransf"/>
</dbReference>
<evidence type="ECO:0000256" key="1">
    <source>
        <dbReference type="ARBA" id="ARBA00022679"/>
    </source>
</evidence>
<gene>
    <name evidence="4" type="ORF">HNQ60_001839</name>
</gene>
<reference evidence="4 5" key="1">
    <citation type="submission" date="2020-08" db="EMBL/GenBank/DDBJ databases">
        <title>Genomic Encyclopedia of Type Strains, Phase IV (KMG-IV): sequencing the most valuable type-strain genomes for metagenomic binning, comparative biology and taxonomic classification.</title>
        <authorList>
            <person name="Goeker M."/>
        </authorList>
    </citation>
    <scope>NUCLEOTIDE SEQUENCE [LARGE SCALE GENOMIC DNA]</scope>
    <source>
        <strain evidence="4 5">DSM 26723</strain>
    </source>
</reference>
<sequence>MTATRIRELRATDRARWDELWAGYLKFYRYELPAHITESTWQRLIDPSVQPYGFVALDGDDRVIGIVHYHFHLSTWSVEGYCYLEDLFVDPAVRGLGAGRALIEAVYRAADARGVKRVYWHTENDNHTAQALYNKVATLSPFVQYRRKA</sequence>
<dbReference type="InterPro" id="IPR016181">
    <property type="entry name" value="Acyl_CoA_acyltransferase"/>
</dbReference>
<proteinExistence type="predicted"/>
<keyword evidence="1 4" id="KW-0808">Transferase</keyword>
<keyword evidence="5" id="KW-1185">Reference proteome</keyword>
<evidence type="ECO:0000256" key="2">
    <source>
        <dbReference type="ARBA" id="ARBA00023315"/>
    </source>
</evidence>
<organism evidence="4 5">
    <name type="scientific">Povalibacter uvarum</name>
    <dbReference type="NCBI Taxonomy" id="732238"/>
    <lineage>
        <taxon>Bacteria</taxon>
        <taxon>Pseudomonadati</taxon>
        <taxon>Pseudomonadota</taxon>
        <taxon>Gammaproteobacteria</taxon>
        <taxon>Steroidobacterales</taxon>
        <taxon>Steroidobacteraceae</taxon>
        <taxon>Povalibacter</taxon>
    </lineage>
</organism>
<dbReference type="SUPFAM" id="SSF55729">
    <property type="entry name" value="Acyl-CoA N-acyltransferases (Nat)"/>
    <property type="match status" value="1"/>
</dbReference>
<dbReference type="PANTHER" id="PTHR10545">
    <property type="entry name" value="DIAMINE N-ACETYLTRANSFERASE"/>
    <property type="match status" value="1"/>
</dbReference>
<comment type="caution">
    <text evidence="4">The sequence shown here is derived from an EMBL/GenBank/DDBJ whole genome shotgun (WGS) entry which is preliminary data.</text>
</comment>
<name>A0A841HIE3_9GAMM</name>
<dbReference type="Proteomes" id="UP000588068">
    <property type="component" value="Unassembled WGS sequence"/>
</dbReference>
<feature type="domain" description="N-acetyltransferase" evidence="3">
    <location>
        <begin position="4"/>
        <end position="149"/>
    </location>
</feature>
<dbReference type="AlphaFoldDB" id="A0A841HIE3"/>
<dbReference type="PROSITE" id="PS51186">
    <property type="entry name" value="GNAT"/>
    <property type="match status" value="1"/>
</dbReference>
<dbReference type="InterPro" id="IPR000182">
    <property type="entry name" value="GNAT_dom"/>
</dbReference>